<keyword evidence="3" id="KW-1185">Reference proteome</keyword>
<proteinExistence type="predicted"/>
<sequence length="179" mass="20885">MYELLILGMLTSKDMSGYKLRGILESSLVPRREISNGVMYPLLQKLQRHGYIEFKVIKENHRNKKLAHITELGTKRFAELMHEPVVQDAKRESIFRFKFRGMAGVDSATQLEILSDYRDSVQADLQAYQEVHDHLHQLVAANPDNREHLRSAIRSLNLSISLCHTKLQWIKQYQQEINQ</sequence>
<dbReference type="PANTHER" id="PTHR43252">
    <property type="entry name" value="TRANSCRIPTIONAL REGULATOR YQJI"/>
    <property type="match status" value="1"/>
</dbReference>
<dbReference type="SUPFAM" id="SSF46785">
    <property type="entry name" value="Winged helix' DNA-binding domain"/>
    <property type="match status" value="1"/>
</dbReference>
<evidence type="ECO:0000259" key="1">
    <source>
        <dbReference type="Pfam" id="PF03551"/>
    </source>
</evidence>
<dbReference type="Gene3D" id="1.10.10.10">
    <property type="entry name" value="Winged helix-like DNA-binding domain superfamily/Winged helix DNA-binding domain"/>
    <property type="match status" value="1"/>
</dbReference>
<dbReference type="InterPro" id="IPR036390">
    <property type="entry name" value="WH_DNA-bd_sf"/>
</dbReference>
<feature type="domain" description="Transcription regulator PadR N-terminal" evidence="1">
    <location>
        <begin position="6"/>
        <end position="78"/>
    </location>
</feature>
<evidence type="ECO:0000313" key="3">
    <source>
        <dbReference type="Proteomes" id="UP000604765"/>
    </source>
</evidence>
<reference evidence="2 3" key="1">
    <citation type="journal article" date="2021" name="Int. J. Syst. Evol. Microbiol.">
        <title>Lentilactobacillus fungorum sp. nov., isolated from spent mushroom substrates.</title>
        <authorList>
            <person name="Tohno M."/>
            <person name="Tanizawa Y."/>
            <person name="Kojima Y."/>
            <person name="Sakamoto M."/>
            <person name="Ohkuma M."/>
            <person name="Kobayashi H."/>
        </authorList>
    </citation>
    <scope>NUCLEOTIDE SEQUENCE [LARGE SCALE GENOMIC DNA]</scope>
    <source>
        <strain evidence="2 3">YK48G</strain>
    </source>
</reference>
<protein>
    <submittedName>
        <fullName evidence="2">Transcriptional regulator</fullName>
    </submittedName>
</protein>
<dbReference type="InterPro" id="IPR036388">
    <property type="entry name" value="WH-like_DNA-bd_sf"/>
</dbReference>
<dbReference type="Pfam" id="PF03551">
    <property type="entry name" value="PadR"/>
    <property type="match status" value="1"/>
</dbReference>
<accession>A0ABQ3VYH3</accession>
<organism evidence="2 3">
    <name type="scientific">Lentilactobacillus fungorum</name>
    <dbReference type="NCBI Taxonomy" id="2201250"/>
    <lineage>
        <taxon>Bacteria</taxon>
        <taxon>Bacillati</taxon>
        <taxon>Bacillota</taxon>
        <taxon>Bacilli</taxon>
        <taxon>Lactobacillales</taxon>
        <taxon>Lactobacillaceae</taxon>
        <taxon>Lentilactobacillus</taxon>
    </lineage>
</organism>
<name>A0ABQ3VYH3_9LACO</name>
<evidence type="ECO:0000313" key="2">
    <source>
        <dbReference type="EMBL" id="GHP13394.1"/>
    </source>
</evidence>
<dbReference type="Proteomes" id="UP000604765">
    <property type="component" value="Unassembled WGS sequence"/>
</dbReference>
<dbReference type="RefSeq" id="WP_203629423.1">
    <property type="nucleotide sequence ID" value="NZ_BNJR01000007.1"/>
</dbReference>
<comment type="caution">
    <text evidence="2">The sequence shown here is derived from an EMBL/GenBank/DDBJ whole genome shotgun (WGS) entry which is preliminary data.</text>
</comment>
<gene>
    <name evidence="2" type="ORF">YK48G_08190</name>
</gene>
<dbReference type="InterPro" id="IPR005149">
    <property type="entry name" value="Tscrpt_reg_PadR_N"/>
</dbReference>
<dbReference type="EMBL" id="BNJR01000007">
    <property type="protein sequence ID" value="GHP13394.1"/>
    <property type="molecule type" value="Genomic_DNA"/>
</dbReference>
<dbReference type="PANTHER" id="PTHR43252:SF2">
    <property type="entry name" value="TRANSCRIPTION REGULATOR, PADR-LIKE FAMILY"/>
    <property type="match status" value="1"/>
</dbReference>